<dbReference type="PANTHER" id="PTHR35145">
    <property type="entry name" value="CYTOPLASMIC PROTEIN-RELATED"/>
    <property type="match status" value="1"/>
</dbReference>
<dbReference type="InterPro" id="IPR058532">
    <property type="entry name" value="YjbR/MT2646/Rv2570-like"/>
</dbReference>
<keyword evidence="2" id="KW-1185">Reference proteome</keyword>
<dbReference type="EMBL" id="JAAGVY010000028">
    <property type="protein sequence ID" value="NEN24565.1"/>
    <property type="molecule type" value="Genomic_DNA"/>
</dbReference>
<dbReference type="SUPFAM" id="SSF142906">
    <property type="entry name" value="YjbR-like"/>
    <property type="match status" value="1"/>
</dbReference>
<dbReference type="Gene3D" id="3.90.1150.30">
    <property type="match status" value="1"/>
</dbReference>
<gene>
    <name evidence="1" type="ORF">G3O08_13740</name>
</gene>
<dbReference type="InterPro" id="IPR007351">
    <property type="entry name" value="YjbR"/>
</dbReference>
<accession>A0A7K3WV63</accession>
<dbReference type="InterPro" id="IPR038056">
    <property type="entry name" value="YjbR-like_sf"/>
</dbReference>
<protein>
    <submittedName>
        <fullName evidence="1">MmcQ/YjbR family DNA-binding protein</fullName>
    </submittedName>
</protein>
<evidence type="ECO:0000313" key="1">
    <source>
        <dbReference type="EMBL" id="NEN24565.1"/>
    </source>
</evidence>
<comment type="caution">
    <text evidence="1">The sequence shown here is derived from an EMBL/GenBank/DDBJ whole genome shotgun (WGS) entry which is preliminary data.</text>
</comment>
<dbReference type="GO" id="GO:0003677">
    <property type="term" value="F:DNA binding"/>
    <property type="evidence" value="ECO:0007669"/>
    <property type="project" value="UniProtKB-KW"/>
</dbReference>
<dbReference type="RefSeq" id="WP_163285958.1">
    <property type="nucleotide sequence ID" value="NZ_JAAGVY010000028.1"/>
</dbReference>
<dbReference type="AlphaFoldDB" id="A0A7K3WV63"/>
<dbReference type="PANTHER" id="PTHR35145:SF1">
    <property type="entry name" value="CYTOPLASMIC PROTEIN"/>
    <property type="match status" value="1"/>
</dbReference>
<dbReference type="Pfam" id="PF04237">
    <property type="entry name" value="YjbR"/>
    <property type="match status" value="1"/>
</dbReference>
<sequence length="119" mass="13537">MNIEEFRAYCLAKKGVEESLPFGPSALVFKVMGKMFTICNIDDFTGFSAKCDPERAIELREEYPHGISGAYHMSKTHWNGVLCDGSVPHHLLIELIDNSYDLIVKSLTKKLRDELNIMR</sequence>
<proteinExistence type="predicted"/>
<organism evidence="1 2">
    <name type="scientific">Cryomorpha ignava</name>
    <dbReference type="NCBI Taxonomy" id="101383"/>
    <lineage>
        <taxon>Bacteria</taxon>
        <taxon>Pseudomonadati</taxon>
        <taxon>Bacteroidota</taxon>
        <taxon>Flavobacteriia</taxon>
        <taxon>Flavobacteriales</taxon>
        <taxon>Cryomorphaceae</taxon>
        <taxon>Cryomorpha</taxon>
    </lineage>
</organism>
<name>A0A7K3WV63_9FLAO</name>
<keyword evidence="1" id="KW-0238">DNA-binding</keyword>
<reference evidence="1 2" key="1">
    <citation type="submission" date="2020-02" db="EMBL/GenBank/DDBJ databases">
        <title>Out from the shadows clarifying the taxonomy of the family Cryomorphaceae and related taxa by utilizing the GTDB taxonomic framework.</title>
        <authorList>
            <person name="Bowman J.P."/>
        </authorList>
    </citation>
    <scope>NUCLEOTIDE SEQUENCE [LARGE SCALE GENOMIC DNA]</scope>
    <source>
        <strain evidence="1 2">QSSC 1-22</strain>
    </source>
</reference>
<evidence type="ECO:0000313" key="2">
    <source>
        <dbReference type="Proteomes" id="UP000486602"/>
    </source>
</evidence>
<dbReference type="Proteomes" id="UP000486602">
    <property type="component" value="Unassembled WGS sequence"/>
</dbReference>